<evidence type="ECO:0000256" key="5">
    <source>
        <dbReference type="ARBA" id="ARBA00022692"/>
    </source>
</evidence>
<evidence type="ECO:0000256" key="3">
    <source>
        <dbReference type="ARBA" id="ARBA00022452"/>
    </source>
</evidence>
<proteinExistence type="inferred from homology"/>
<dbReference type="SUPFAM" id="SSF56935">
    <property type="entry name" value="Porins"/>
    <property type="match status" value="1"/>
</dbReference>
<dbReference type="InterPro" id="IPR010917">
    <property type="entry name" value="TonB_rcpt_CS"/>
</dbReference>
<evidence type="ECO:0000256" key="9">
    <source>
        <dbReference type="ARBA" id="ARBA00023077"/>
    </source>
</evidence>
<protein>
    <submittedName>
        <fullName evidence="15">Ferric hydroxamate uptake</fullName>
    </submittedName>
</protein>
<reference evidence="15 16" key="1">
    <citation type="submission" date="2018-12" db="EMBL/GenBank/DDBJ databases">
        <authorList>
            <consortium name="Pathogen Informatics"/>
        </authorList>
    </citation>
    <scope>NUCLEOTIDE SEQUENCE [LARGE SCALE GENOMIC DNA]</scope>
    <source>
        <strain evidence="15 16">NCTC13193</strain>
    </source>
</reference>
<evidence type="ECO:0000256" key="1">
    <source>
        <dbReference type="ARBA" id="ARBA00004571"/>
    </source>
</evidence>
<accession>A0A3S4Z494</accession>
<evidence type="ECO:0000256" key="8">
    <source>
        <dbReference type="ARBA" id="ARBA00023065"/>
    </source>
</evidence>
<dbReference type="PANTHER" id="PTHR32552">
    <property type="entry name" value="FERRICHROME IRON RECEPTOR-RELATED"/>
    <property type="match status" value="1"/>
</dbReference>
<feature type="short sequence motif" description="TonB C-terminal box" evidence="13">
    <location>
        <begin position="71"/>
        <end position="88"/>
    </location>
</feature>
<dbReference type="InterPro" id="IPR039426">
    <property type="entry name" value="TonB-dep_rcpt-like"/>
</dbReference>
<evidence type="ECO:0000256" key="7">
    <source>
        <dbReference type="ARBA" id="ARBA00023004"/>
    </source>
</evidence>
<dbReference type="Proteomes" id="UP000270487">
    <property type="component" value="Chromosome"/>
</dbReference>
<keyword evidence="9" id="KW-0798">TonB box</keyword>
<evidence type="ECO:0000256" key="4">
    <source>
        <dbReference type="ARBA" id="ARBA00022496"/>
    </source>
</evidence>
<keyword evidence="11 12" id="KW-0998">Cell outer membrane</keyword>
<keyword evidence="5 12" id="KW-0812">Transmembrane</keyword>
<comment type="subcellular location">
    <subcellularLocation>
        <location evidence="1 12">Cell outer membrane</location>
        <topology evidence="1 12">Multi-pass membrane protein</topology>
    </subcellularLocation>
</comment>
<keyword evidence="10 12" id="KW-0472">Membrane</keyword>
<keyword evidence="2 12" id="KW-0813">Transport</keyword>
<name>A0A3S4Z494_SERFO</name>
<dbReference type="PROSITE" id="PS01156">
    <property type="entry name" value="TONB_DEPENDENT_REC_2"/>
    <property type="match status" value="1"/>
</dbReference>
<evidence type="ECO:0000256" key="12">
    <source>
        <dbReference type="PROSITE-ProRule" id="PRU01360"/>
    </source>
</evidence>
<organism evidence="15 16">
    <name type="scientific">Serratia fonticola</name>
    <dbReference type="NCBI Taxonomy" id="47917"/>
    <lineage>
        <taxon>Bacteria</taxon>
        <taxon>Pseudomonadati</taxon>
        <taxon>Pseudomonadota</taxon>
        <taxon>Gammaproteobacteria</taxon>
        <taxon>Enterobacterales</taxon>
        <taxon>Yersiniaceae</taxon>
        <taxon>Serratia</taxon>
    </lineage>
</organism>
<dbReference type="GO" id="GO:0015344">
    <property type="term" value="F:siderophore uptake transmembrane transporter activity"/>
    <property type="evidence" value="ECO:0007669"/>
    <property type="project" value="TreeGrafter"/>
</dbReference>
<dbReference type="PANTHER" id="PTHR32552:SF68">
    <property type="entry name" value="FERRICHROME OUTER MEMBRANE TRANSPORTER_PHAGE RECEPTOR"/>
    <property type="match status" value="1"/>
</dbReference>
<dbReference type="EMBL" id="LR134492">
    <property type="protein sequence ID" value="VEI75167.1"/>
    <property type="molecule type" value="Genomic_DNA"/>
</dbReference>
<dbReference type="AlphaFoldDB" id="A0A3S4Z494"/>
<keyword evidence="7" id="KW-0408">Iron</keyword>
<keyword evidence="4" id="KW-0410">Iron transport</keyword>
<gene>
    <name evidence="15" type="primary">fhuA_2</name>
    <name evidence="15" type="ORF">NCTC13193_04871</name>
</gene>
<evidence type="ECO:0000256" key="10">
    <source>
        <dbReference type="ARBA" id="ARBA00023136"/>
    </source>
</evidence>
<evidence type="ECO:0000256" key="6">
    <source>
        <dbReference type="ARBA" id="ARBA00022729"/>
    </source>
</evidence>
<keyword evidence="8" id="KW-0406">Ion transport</keyword>
<dbReference type="PROSITE" id="PS52016">
    <property type="entry name" value="TONB_DEPENDENT_REC_3"/>
    <property type="match status" value="1"/>
</dbReference>
<keyword evidence="6" id="KW-0732">Signal</keyword>
<dbReference type="GO" id="GO:0009279">
    <property type="term" value="C:cell outer membrane"/>
    <property type="evidence" value="ECO:0007669"/>
    <property type="project" value="UniProtKB-SubCell"/>
</dbReference>
<evidence type="ECO:0000256" key="2">
    <source>
        <dbReference type="ARBA" id="ARBA00022448"/>
    </source>
</evidence>
<dbReference type="InterPro" id="IPR000531">
    <property type="entry name" value="Beta-barrel_TonB"/>
</dbReference>
<evidence type="ECO:0000313" key="15">
    <source>
        <dbReference type="EMBL" id="VEI75167.1"/>
    </source>
</evidence>
<dbReference type="Gene3D" id="2.40.170.20">
    <property type="entry name" value="TonB-dependent receptor, beta-barrel domain"/>
    <property type="match status" value="1"/>
</dbReference>
<sequence length="88" mass="9674">MSGLTLGAGVRYTGSTYGDEANTFKVPDYTVWNTVIKYDLARFNLPGSSVALNVNNLFDKEYVSSCFATYGCFWGAERQVVATATFSF</sequence>
<evidence type="ECO:0000256" key="11">
    <source>
        <dbReference type="ARBA" id="ARBA00023237"/>
    </source>
</evidence>
<dbReference type="InterPro" id="IPR036942">
    <property type="entry name" value="Beta-barrel_TonB_sf"/>
</dbReference>
<keyword evidence="3 12" id="KW-1134">Transmembrane beta strand</keyword>
<comment type="similarity">
    <text evidence="12">Belongs to the TonB-dependent receptor family.</text>
</comment>
<feature type="domain" description="TonB-dependent receptor-like beta-barrel" evidence="14">
    <location>
        <begin position="7"/>
        <end position="57"/>
    </location>
</feature>
<evidence type="ECO:0000259" key="14">
    <source>
        <dbReference type="Pfam" id="PF00593"/>
    </source>
</evidence>
<dbReference type="Pfam" id="PF00593">
    <property type="entry name" value="TonB_dep_Rec_b-barrel"/>
    <property type="match status" value="1"/>
</dbReference>
<evidence type="ECO:0000313" key="16">
    <source>
        <dbReference type="Proteomes" id="UP000270487"/>
    </source>
</evidence>
<evidence type="ECO:0000256" key="13">
    <source>
        <dbReference type="PROSITE-ProRule" id="PRU10144"/>
    </source>
</evidence>